<dbReference type="RefSeq" id="WP_038988029.1">
    <property type="nucleotide sequence ID" value="NZ_JWJO01000075.1"/>
</dbReference>
<accession>A0A163ZWT1</accession>
<feature type="transmembrane region" description="Helical" evidence="1">
    <location>
        <begin position="12"/>
        <end position="33"/>
    </location>
</feature>
<proteinExistence type="predicted"/>
<sequence length="151" mass="17880">MDQILQNRVNKWIIVILYWLLFIGLSYMQTIASMYRLRDTPSGDITFDFYTDAWVGAIVVSIFYLLCTVFIIRIKRYGIQLLVHSFLVCFLWFFEDLSVFMDREASWSTYSFSESVSYTFLYSVLPISITLIVFGALSRIIHKRFPIVYKK</sequence>
<dbReference type="EMBL" id="LQNU01000044">
    <property type="protein sequence ID" value="KZE82588.1"/>
    <property type="molecule type" value="Genomic_DNA"/>
</dbReference>
<evidence type="ECO:0000313" key="3">
    <source>
        <dbReference type="Proteomes" id="UP000076630"/>
    </source>
</evidence>
<gene>
    <name evidence="2" type="ORF">AV926_06910</name>
</gene>
<comment type="caution">
    <text evidence="2">The sequence shown here is derived from an EMBL/GenBank/DDBJ whole genome shotgun (WGS) entry which is preliminary data.</text>
</comment>
<keyword evidence="1" id="KW-0812">Transmembrane</keyword>
<protein>
    <submittedName>
        <fullName evidence="2">Uncharacterized protein</fullName>
    </submittedName>
</protein>
<keyword evidence="1" id="KW-0472">Membrane</keyword>
<keyword evidence="1" id="KW-1133">Transmembrane helix</keyword>
<name>A0A163ZWT1_9FLAO</name>
<feature type="transmembrane region" description="Helical" evidence="1">
    <location>
        <begin position="53"/>
        <end position="74"/>
    </location>
</feature>
<evidence type="ECO:0000313" key="2">
    <source>
        <dbReference type="EMBL" id="KZE82588.1"/>
    </source>
</evidence>
<feature type="transmembrane region" description="Helical" evidence="1">
    <location>
        <begin position="120"/>
        <end position="141"/>
    </location>
</feature>
<evidence type="ECO:0000256" key="1">
    <source>
        <dbReference type="SAM" id="Phobius"/>
    </source>
</evidence>
<reference evidence="2 3" key="1">
    <citation type="submission" date="2016-01" db="EMBL/GenBank/DDBJ databases">
        <title>Whole genome sequencing of Myroides marinus L41.</title>
        <authorList>
            <person name="Hong K.W."/>
        </authorList>
    </citation>
    <scope>NUCLEOTIDE SEQUENCE [LARGE SCALE GENOMIC DNA]</scope>
    <source>
        <strain evidence="2 3">L41</strain>
    </source>
</reference>
<dbReference type="Proteomes" id="UP000076630">
    <property type="component" value="Unassembled WGS sequence"/>
</dbReference>
<keyword evidence="3" id="KW-1185">Reference proteome</keyword>
<feature type="transmembrane region" description="Helical" evidence="1">
    <location>
        <begin position="81"/>
        <end position="100"/>
    </location>
</feature>
<dbReference type="OrthoDB" id="1262437at2"/>
<dbReference type="AlphaFoldDB" id="A0A163ZWT1"/>
<organism evidence="2 3">
    <name type="scientific">Myroides marinus</name>
    <dbReference type="NCBI Taxonomy" id="703342"/>
    <lineage>
        <taxon>Bacteria</taxon>
        <taxon>Pseudomonadati</taxon>
        <taxon>Bacteroidota</taxon>
        <taxon>Flavobacteriia</taxon>
        <taxon>Flavobacteriales</taxon>
        <taxon>Flavobacteriaceae</taxon>
        <taxon>Myroides</taxon>
    </lineage>
</organism>